<evidence type="ECO:0000313" key="4">
    <source>
        <dbReference type="EMBL" id="RNL85624.1"/>
    </source>
</evidence>
<proteinExistence type="predicted"/>
<reference evidence="4 5" key="1">
    <citation type="submission" date="2018-10" db="EMBL/GenBank/DDBJ databases">
        <title>Sinomicrobium pectinilyticum sp. nov., a pectinase-producing bacterium isolated from alkaline and saline soil, and emended description of the genus Sinomicrobium.</title>
        <authorList>
            <person name="Cheng B."/>
            <person name="Li C."/>
            <person name="Lai Q."/>
            <person name="Du M."/>
            <person name="Shao Z."/>
            <person name="Xu P."/>
            <person name="Yang C."/>
        </authorList>
    </citation>
    <scope>NUCLEOTIDE SEQUENCE [LARGE SCALE GENOMIC DNA]</scope>
    <source>
        <strain evidence="4 5">5DNS001</strain>
    </source>
</reference>
<protein>
    <submittedName>
        <fullName evidence="4">DUF4129 domain-containing protein</fullName>
    </submittedName>
</protein>
<dbReference type="Proteomes" id="UP000267469">
    <property type="component" value="Unassembled WGS sequence"/>
</dbReference>
<keyword evidence="1" id="KW-1133">Transmembrane helix</keyword>
<feature type="chain" id="PRO_5018027657" evidence="2">
    <location>
        <begin position="23"/>
        <end position="243"/>
    </location>
</feature>
<feature type="signal peptide" evidence="2">
    <location>
        <begin position="1"/>
        <end position="22"/>
    </location>
</feature>
<gene>
    <name evidence="4" type="ORF">ED312_12210</name>
</gene>
<keyword evidence="1" id="KW-0812">Transmembrane</keyword>
<dbReference type="OrthoDB" id="5491447at2"/>
<dbReference type="InterPro" id="IPR025403">
    <property type="entry name" value="TgpA-like_C"/>
</dbReference>
<comment type="caution">
    <text evidence="4">The sequence shown here is derived from an EMBL/GenBank/DDBJ whole genome shotgun (WGS) entry which is preliminary data.</text>
</comment>
<evidence type="ECO:0000259" key="3">
    <source>
        <dbReference type="Pfam" id="PF13559"/>
    </source>
</evidence>
<dbReference type="Pfam" id="PF13559">
    <property type="entry name" value="DUF4129"/>
    <property type="match status" value="1"/>
</dbReference>
<evidence type="ECO:0000313" key="5">
    <source>
        <dbReference type="Proteomes" id="UP000267469"/>
    </source>
</evidence>
<evidence type="ECO:0000256" key="1">
    <source>
        <dbReference type="SAM" id="Phobius"/>
    </source>
</evidence>
<name>A0A3N0ECR9_SINP1</name>
<dbReference type="AlphaFoldDB" id="A0A3N0ECR9"/>
<sequence>MVLKKYFLSFIFCFFFGALSFARETADSLRIDNSSPEKRTFPEGFGQQYSGPEYQYDTTNATGWFTRLKEAIIQFFIDLFKLSSRHQAENIADIFLKVFYILIFIAVVYFIVRAIMNREGQWIFRKPSDRKIIAARDIENNIHATDFHQLVSDAVSGQHYREAVRYYYLWLLKELSGRELIDYDAEKTNSDYLRELENHRLQKDFRYASYLYNYIWYGEFDIDRTQYDNAARAFSALINSVNQ</sequence>
<keyword evidence="5" id="KW-1185">Reference proteome</keyword>
<organism evidence="4 5">
    <name type="scientific">Sinomicrobium pectinilyticum</name>
    <dbReference type="NCBI Taxonomy" id="1084421"/>
    <lineage>
        <taxon>Bacteria</taxon>
        <taxon>Pseudomonadati</taxon>
        <taxon>Bacteroidota</taxon>
        <taxon>Flavobacteriia</taxon>
        <taxon>Flavobacteriales</taxon>
        <taxon>Flavobacteriaceae</taxon>
        <taxon>Sinomicrobium</taxon>
    </lineage>
</organism>
<keyword evidence="1" id="KW-0472">Membrane</keyword>
<keyword evidence="2" id="KW-0732">Signal</keyword>
<feature type="transmembrane region" description="Helical" evidence="1">
    <location>
        <begin position="94"/>
        <end position="116"/>
    </location>
</feature>
<accession>A0A3N0ECR9</accession>
<feature type="domain" description="Protein-glutamine gamma-glutamyltransferase-like C-terminal" evidence="3">
    <location>
        <begin position="168"/>
        <end position="234"/>
    </location>
</feature>
<dbReference type="EMBL" id="RJTM01000086">
    <property type="protein sequence ID" value="RNL85624.1"/>
    <property type="molecule type" value="Genomic_DNA"/>
</dbReference>
<evidence type="ECO:0000256" key="2">
    <source>
        <dbReference type="SAM" id="SignalP"/>
    </source>
</evidence>